<evidence type="ECO:0000313" key="1">
    <source>
        <dbReference type="EnsemblPlants" id="OB05G21590.1"/>
    </source>
</evidence>
<sequence>MHLFYLARDNLINAIIAPSSEIRSAFRRSIKRVIPDDHHKKMHFMQVMLCLKCNSPEEEDHCSLTVSKINPPSPHSLFADELLGAALLVLQGVKLIFKVLPLSSFAWIQFSYNLKTSKHFDCPS</sequence>
<protein>
    <submittedName>
        <fullName evidence="1">Uncharacterized protein</fullName>
    </submittedName>
</protein>
<reference evidence="1" key="1">
    <citation type="journal article" date="2013" name="Nat. Commun.">
        <title>Whole-genome sequencing of Oryza brachyantha reveals mechanisms underlying Oryza genome evolution.</title>
        <authorList>
            <person name="Chen J."/>
            <person name="Huang Q."/>
            <person name="Gao D."/>
            <person name="Wang J."/>
            <person name="Lang Y."/>
            <person name="Liu T."/>
            <person name="Li B."/>
            <person name="Bai Z."/>
            <person name="Luis Goicoechea J."/>
            <person name="Liang C."/>
            <person name="Chen C."/>
            <person name="Zhang W."/>
            <person name="Sun S."/>
            <person name="Liao Y."/>
            <person name="Zhang X."/>
            <person name="Yang L."/>
            <person name="Song C."/>
            <person name="Wang M."/>
            <person name="Shi J."/>
            <person name="Liu G."/>
            <person name="Liu J."/>
            <person name="Zhou H."/>
            <person name="Zhou W."/>
            <person name="Yu Q."/>
            <person name="An N."/>
            <person name="Chen Y."/>
            <person name="Cai Q."/>
            <person name="Wang B."/>
            <person name="Liu B."/>
            <person name="Min J."/>
            <person name="Huang Y."/>
            <person name="Wu H."/>
            <person name="Li Z."/>
            <person name="Zhang Y."/>
            <person name="Yin Y."/>
            <person name="Song W."/>
            <person name="Jiang J."/>
            <person name="Jackson S.A."/>
            <person name="Wing R.A."/>
            <person name="Wang J."/>
            <person name="Chen M."/>
        </authorList>
    </citation>
    <scope>NUCLEOTIDE SEQUENCE [LARGE SCALE GENOMIC DNA]</scope>
    <source>
        <strain evidence="1">cv. IRGC 101232</strain>
    </source>
</reference>
<proteinExistence type="predicted"/>
<name>J3M6D5_ORYBR</name>
<dbReference type="EnsemblPlants" id="OB05G21590.1">
    <property type="protein sequence ID" value="OB05G21590.1"/>
    <property type="gene ID" value="OB05G21590"/>
</dbReference>
<accession>J3M6D5</accession>
<keyword evidence="2" id="KW-1185">Reference proteome</keyword>
<dbReference type="Proteomes" id="UP000006038">
    <property type="component" value="Chromosome 5"/>
</dbReference>
<evidence type="ECO:0000313" key="2">
    <source>
        <dbReference type="Proteomes" id="UP000006038"/>
    </source>
</evidence>
<reference evidence="1" key="2">
    <citation type="submission" date="2013-04" db="UniProtKB">
        <authorList>
            <consortium name="EnsemblPlants"/>
        </authorList>
    </citation>
    <scope>IDENTIFICATION</scope>
</reference>
<dbReference type="HOGENOM" id="CLU_2007450_0_0_1"/>
<dbReference type="Gramene" id="OB05G21590.1">
    <property type="protein sequence ID" value="OB05G21590.1"/>
    <property type="gene ID" value="OB05G21590"/>
</dbReference>
<organism evidence="1">
    <name type="scientific">Oryza brachyantha</name>
    <name type="common">malo sina</name>
    <dbReference type="NCBI Taxonomy" id="4533"/>
    <lineage>
        <taxon>Eukaryota</taxon>
        <taxon>Viridiplantae</taxon>
        <taxon>Streptophyta</taxon>
        <taxon>Embryophyta</taxon>
        <taxon>Tracheophyta</taxon>
        <taxon>Spermatophyta</taxon>
        <taxon>Magnoliopsida</taxon>
        <taxon>Liliopsida</taxon>
        <taxon>Poales</taxon>
        <taxon>Poaceae</taxon>
        <taxon>BOP clade</taxon>
        <taxon>Oryzoideae</taxon>
        <taxon>Oryzeae</taxon>
        <taxon>Oryzinae</taxon>
        <taxon>Oryza</taxon>
    </lineage>
</organism>
<dbReference type="AlphaFoldDB" id="J3M6D5"/>